<dbReference type="STRING" id="1445510.YC6258_04679"/>
<dbReference type="Proteomes" id="UP000032266">
    <property type="component" value="Chromosome"/>
</dbReference>
<dbReference type="CDD" id="cd02440">
    <property type="entry name" value="AdoMet_MTases"/>
    <property type="match status" value="1"/>
</dbReference>
<keyword evidence="2" id="KW-1185">Reference proteome</keyword>
<accession>A0A0C5VR45</accession>
<dbReference type="AlphaFoldDB" id="A0A0C5VR45"/>
<dbReference type="KEGG" id="gsn:YC6258_04679"/>
<dbReference type="SUPFAM" id="SSF53335">
    <property type="entry name" value="S-adenosyl-L-methionine-dependent methyltransferases"/>
    <property type="match status" value="1"/>
</dbReference>
<dbReference type="Gene3D" id="3.40.50.150">
    <property type="entry name" value="Vaccinia Virus protein VP39"/>
    <property type="match status" value="1"/>
</dbReference>
<dbReference type="EMBL" id="CP007142">
    <property type="protein sequence ID" value="AJQ96711.1"/>
    <property type="molecule type" value="Genomic_DNA"/>
</dbReference>
<protein>
    <submittedName>
        <fullName evidence="1">Spermidine synthase</fullName>
    </submittedName>
</protein>
<sequence>MALLWFQQKDGHRYEVRSAGKTLRLYSDGVFHSQYNPGRLSLGGLWDLLYLPAFFLPPEQLNQVLLLGLGGGSVIHPLNHWFAPESIDAVEIEASHLHVAREFFRIEKENVRLHHADALQWLPQQSQQWDIVIEDVYGHLQGEPVRGVEYSRHWSNALLDHLSPHGLLIMNFTAVRDMREWLANMSQWRTERLFYLQLQTEGYLNRVLLVSRYRITPGQLRHAVPAALKKLNFKVLSV</sequence>
<proteinExistence type="predicted"/>
<gene>
    <name evidence="1" type="ORF">YC6258_04679</name>
</gene>
<dbReference type="HOGENOM" id="CLU_092438_0_0_6"/>
<dbReference type="InterPro" id="IPR029063">
    <property type="entry name" value="SAM-dependent_MTases_sf"/>
</dbReference>
<evidence type="ECO:0000313" key="1">
    <source>
        <dbReference type="EMBL" id="AJQ96711.1"/>
    </source>
</evidence>
<dbReference type="Pfam" id="PF01564">
    <property type="entry name" value="Spermine_synth"/>
    <property type="match status" value="1"/>
</dbReference>
<dbReference type="RefSeq" id="WP_052830457.1">
    <property type="nucleotide sequence ID" value="NZ_CP007142.1"/>
</dbReference>
<reference evidence="1 2" key="1">
    <citation type="submission" date="2014-01" db="EMBL/GenBank/DDBJ databases">
        <title>Full genme sequencing of cellulolytic bacterium Gynuella sunshinyii YC6258T gen. nov., sp. nov.</title>
        <authorList>
            <person name="Khan H."/>
            <person name="Chung E.J."/>
            <person name="Chung Y.R."/>
        </authorList>
    </citation>
    <scope>NUCLEOTIDE SEQUENCE [LARGE SCALE GENOMIC DNA]</scope>
    <source>
        <strain evidence="1 2">YC6258</strain>
    </source>
</reference>
<dbReference type="OrthoDB" id="191025at2"/>
<organism evidence="1 2">
    <name type="scientific">Gynuella sunshinyii YC6258</name>
    <dbReference type="NCBI Taxonomy" id="1445510"/>
    <lineage>
        <taxon>Bacteria</taxon>
        <taxon>Pseudomonadati</taxon>
        <taxon>Pseudomonadota</taxon>
        <taxon>Gammaproteobacteria</taxon>
        <taxon>Oceanospirillales</taxon>
        <taxon>Saccharospirillaceae</taxon>
        <taxon>Gynuella</taxon>
    </lineage>
</organism>
<name>A0A0C5VR45_9GAMM</name>
<evidence type="ECO:0000313" key="2">
    <source>
        <dbReference type="Proteomes" id="UP000032266"/>
    </source>
</evidence>